<dbReference type="InterPro" id="IPR036397">
    <property type="entry name" value="RNaseH_sf"/>
</dbReference>
<dbReference type="SUPFAM" id="SSF53098">
    <property type="entry name" value="Ribonuclease H-like"/>
    <property type="match status" value="1"/>
</dbReference>
<organism evidence="5 6">
    <name type="scientific">Tanacetum coccineum</name>
    <dbReference type="NCBI Taxonomy" id="301880"/>
    <lineage>
        <taxon>Eukaryota</taxon>
        <taxon>Viridiplantae</taxon>
        <taxon>Streptophyta</taxon>
        <taxon>Embryophyta</taxon>
        <taxon>Tracheophyta</taxon>
        <taxon>Spermatophyta</taxon>
        <taxon>Magnoliopsida</taxon>
        <taxon>eudicotyledons</taxon>
        <taxon>Gunneridae</taxon>
        <taxon>Pentapetalae</taxon>
        <taxon>asterids</taxon>
        <taxon>campanulids</taxon>
        <taxon>Asterales</taxon>
        <taxon>Asteraceae</taxon>
        <taxon>Asteroideae</taxon>
        <taxon>Anthemideae</taxon>
        <taxon>Anthemidinae</taxon>
        <taxon>Tanacetum</taxon>
    </lineage>
</organism>
<keyword evidence="1" id="KW-0479">Metal-binding</keyword>
<feature type="region of interest" description="Disordered" evidence="2">
    <location>
        <begin position="154"/>
        <end position="185"/>
    </location>
</feature>
<sequence>MMTMLQRFNSSMRMSDSLFDVYQNVKTSKELWDTLEAKYMAEDASSKMFLVSNFTNYKMTDSRPVMEQYNELLGILGRFTQHKMNMDESIQDSCIIDKLSPSWKDFKHTLKQLKEELTLIELGSHLRIEESLRAQDNDKPQGNNVVGPSVVNMVKHNNSSRSNDNKGKRKHHDTRANPNKKPKVTCWKCGKPGHLKKDCKANNVGNRANGSDMKGSEDSSSNPLKGQSMFYKSLQIYYVIYVSEAYFVQDDDVAWLNIVSDNVGSAFMSTSELKDSILWHARLGHVHFKRMQDMSKGGLIPAFDIDTEKYKTCMLTKISKKPFKNVKRKTEVLAIDCTVISVTDRGGEYMDTLYFQSLGIIHETTARYTPQQNGISERKNRVLKEMVNSILSYSGLSQGVVVRLPDPKLKTLGKRGIKCIFVGYAEHSKAFRFYVIEPNDPVAINFIIESKDDIYLDGIVVFEKTSDEIVQQSKPQLRKSKRHRTPKDFGPEFQLYLIEGTRDEVSDQHSYCFNVEDDLKTFDEVLGFKSFYNLVLLLIQVTTASST</sequence>
<dbReference type="PANTHER" id="PTHR47592:SF29">
    <property type="entry name" value="ZINC FINGER, CCHC-TYPE"/>
    <property type="match status" value="1"/>
</dbReference>
<proteinExistence type="predicted"/>
<dbReference type="Gene3D" id="3.30.420.10">
    <property type="entry name" value="Ribonuclease H-like superfamily/Ribonuclease H"/>
    <property type="match status" value="1"/>
</dbReference>
<evidence type="ECO:0000259" key="3">
    <source>
        <dbReference type="PROSITE" id="PS50158"/>
    </source>
</evidence>
<evidence type="ECO:0000256" key="1">
    <source>
        <dbReference type="PROSITE-ProRule" id="PRU00047"/>
    </source>
</evidence>
<dbReference type="InterPro" id="IPR012337">
    <property type="entry name" value="RNaseH-like_sf"/>
</dbReference>
<feature type="domain" description="CCHC-type" evidence="3">
    <location>
        <begin position="186"/>
        <end position="200"/>
    </location>
</feature>
<dbReference type="Proteomes" id="UP001151760">
    <property type="component" value="Unassembled WGS sequence"/>
</dbReference>
<reference evidence="5" key="2">
    <citation type="submission" date="2022-01" db="EMBL/GenBank/DDBJ databases">
        <authorList>
            <person name="Yamashiro T."/>
            <person name="Shiraishi A."/>
            <person name="Satake H."/>
            <person name="Nakayama K."/>
        </authorList>
    </citation>
    <scope>NUCLEOTIDE SEQUENCE</scope>
</reference>
<dbReference type="InterPro" id="IPR057670">
    <property type="entry name" value="SH3_retrovirus"/>
</dbReference>
<dbReference type="PANTHER" id="PTHR47592">
    <property type="entry name" value="PBF68 PROTEIN"/>
    <property type="match status" value="1"/>
</dbReference>
<dbReference type="PROSITE" id="PS50994">
    <property type="entry name" value="INTEGRASE"/>
    <property type="match status" value="1"/>
</dbReference>
<dbReference type="Pfam" id="PF14223">
    <property type="entry name" value="Retrotran_gag_2"/>
    <property type="match status" value="1"/>
</dbReference>
<evidence type="ECO:0000313" key="6">
    <source>
        <dbReference type="Proteomes" id="UP001151760"/>
    </source>
</evidence>
<gene>
    <name evidence="5" type="ORF">Tco_0651909</name>
</gene>
<dbReference type="SUPFAM" id="SSF57756">
    <property type="entry name" value="Retrovirus zinc finger-like domains"/>
    <property type="match status" value="1"/>
</dbReference>
<keyword evidence="1" id="KW-0862">Zinc</keyword>
<feature type="compositionally biased region" description="Basic residues" evidence="2">
    <location>
        <begin position="167"/>
        <end position="183"/>
    </location>
</feature>
<keyword evidence="1" id="KW-0863">Zinc-finger</keyword>
<accession>A0ABQ4WWE6</accession>
<dbReference type="Pfam" id="PF13976">
    <property type="entry name" value="gag_pre-integrs"/>
    <property type="match status" value="1"/>
</dbReference>
<name>A0ABQ4WWE6_9ASTR</name>
<dbReference type="InterPro" id="IPR001584">
    <property type="entry name" value="Integrase_cat-core"/>
</dbReference>
<evidence type="ECO:0000259" key="4">
    <source>
        <dbReference type="PROSITE" id="PS50994"/>
    </source>
</evidence>
<dbReference type="InterPro" id="IPR001878">
    <property type="entry name" value="Znf_CCHC"/>
</dbReference>
<protein>
    <submittedName>
        <fullName evidence="5">Zinc finger, CCHC-type containing protein</fullName>
    </submittedName>
</protein>
<dbReference type="SMART" id="SM00343">
    <property type="entry name" value="ZnF_C2HC"/>
    <property type="match status" value="1"/>
</dbReference>
<evidence type="ECO:0000256" key="2">
    <source>
        <dbReference type="SAM" id="MobiDB-lite"/>
    </source>
</evidence>
<dbReference type="Pfam" id="PF25597">
    <property type="entry name" value="SH3_retrovirus"/>
    <property type="match status" value="1"/>
</dbReference>
<dbReference type="InterPro" id="IPR036875">
    <property type="entry name" value="Znf_CCHC_sf"/>
</dbReference>
<dbReference type="PROSITE" id="PS50158">
    <property type="entry name" value="ZF_CCHC"/>
    <property type="match status" value="1"/>
</dbReference>
<reference evidence="5" key="1">
    <citation type="journal article" date="2022" name="Int. J. Mol. Sci.">
        <title>Draft Genome of Tanacetum Coccineum: Genomic Comparison of Closely Related Tanacetum-Family Plants.</title>
        <authorList>
            <person name="Yamashiro T."/>
            <person name="Shiraishi A."/>
            <person name="Nakayama K."/>
            <person name="Satake H."/>
        </authorList>
    </citation>
    <scope>NUCLEOTIDE SEQUENCE</scope>
</reference>
<dbReference type="EMBL" id="BQNB010008984">
    <property type="protein sequence ID" value="GJS57125.1"/>
    <property type="molecule type" value="Genomic_DNA"/>
</dbReference>
<dbReference type="Gene3D" id="4.10.60.10">
    <property type="entry name" value="Zinc finger, CCHC-type"/>
    <property type="match status" value="1"/>
</dbReference>
<evidence type="ECO:0000313" key="5">
    <source>
        <dbReference type="EMBL" id="GJS57125.1"/>
    </source>
</evidence>
<dbReference type="InterPro" id="IPR025724">
    <property type="entry name" value="GAG-pre-integrase_dom"/>
</dbReference>
<comment type="caution">
    <text evidence="5">The sequence shown here is derived from an EMBL/GenBank/DDBJ whole genome shotgun (WGS) entry which is preliminary data.</text>
</comment>
<dbReference type="Pfam" id="PF00098">
    <property type="entry name" value="zf-CCHC"/>
    <property type="match status" value="1"/>
</dbReference>
<keyword evidence="6" id="KW-1185">Reference proteome</keyword>
<feature type="region of interest" description="Disordered" evidence="2">
    <location>
        <begin position="200"/>
        <end position="224"/>
    </location>
</feature>
<feature type="domain" description="Integrase catalytic" evidence="4">
    <location>
        <begin position="270"/>
        <end position="449"/>
    </location>
</feature>